<dbReference type="Gene3D" id="3.30.565.10">
    <property type="entry name" value="Histidine kinase-like ATPase, C-terminal domain"/>
    <property type="match status" value="1"/>
</dbReference>
<gene>
    <name evidence="12" type="ORF">DCCM_4508</name>
</gene>
<dbReference type="InterPro" id="IPR004358">
    <property type="entry name" value="Sig_transdc_His_kin-like_C"/>
</dbReference>
<keyword evidence="6 12" id="KW-0418">Kinase</keyword>
<dbReference type="Pfam" id="PF00512">
    <property type="entry name" value="HisKA"/>
    <property type="match status" value="1"/>
</dbReference>
<dbReference type="EC" id="2.7.13.3" evidence="2"/>
<dbReference type="Gene3D" id="1.10.287.130">
    <property type="match status" value="1"/>
</dbReference>
<evidence type="ECO:0000256" key="9">
    <source>
        <dbReference type="SAM" id="Coils"/>
    </source>
</evidence>
<keyword evidence="13" id="KW-1185">Reference proteome</keyword>
<keyword evidence="5" id="KW-0547">Nucleotide-binding</keyword>
<sequence length="509" mass="56842">MHLNLSFTQKSIKFQIMSVTAILLLIPILVMLYDIFFASKSDEALILDRKERLGNIVQAQIVPGVTRALEQKYQGAKISGIPQEELDNYLKQSFNEIAEPLVPQYPGVRFGLYLPHNEQIYVQGFLHQYRKRSIQEEREREKRILDEANSGLIAVVASQKPLARLASSLNDETFEYLVPLKYNDRLIAVAWADERLHPIFAQSRNFLMITRYIALFGFFIGSAGALIVIHNLTSGVSNLKKGLAAMEKDITKLLPDLPGEPGQIGQAINKMAMGLAEKEKLEEELRRTERLAALGRLVTGVAHELRNPIGVVKATVQVMEAELKDTHDITEYTAVIKEHVDRQNRVIQELLDFGRPSKPLVQPVSVNSLLNKVLTFTSPMLRQHRIDLHVYPAEEIPPVNADGEKIKQVFVNLILNAIQAMPEGGELKIASYQKDEYVCIEFTDNGEGIPHETVSSIFDPFFTTKDSGIGLGLSISHQIVKSHGGTLEVNSEVGRGTTFTVKLLTPGAC</sequence>
<keyword evidence="4" id="KW-0808">Transferase</keyword>
<evidence type="ECO:0000256" key="2">
    <source>
        <dbReference type="ARBA" id="ARBA00012438"/>
    </source>
</evidence>
<evidence type="ECO:0000259" key="11">
    <source>
        <dbReference type="PROSITE" id="PS50109"/>
    </source>
</evidence>
<dbReference type="CDD" id="cd00082">
    <property type="entry name" value="HisKA"/>
    <property type="match status" value="1"/>
</dbReference>
<dbReference type="SUPFAM" id="SSF47384">
    <property type="entry name" value="Homodimeric domain of signal transducing histidine kinase"/>
    <property type="match status" value="1"/>
</dbReference>
<keyword evidence="8" id="KW-0902">Two-component regulatory system</keyword>
<dbReference type="SMART" id="SM00387">
    <property type="entry name" value="HATPase_c"/>
    <property type="match status" value="1"/>
</dbReference>
<keyword evidence="9" id="KW-0175">Coiled coil</keyword>
<dbReference type="PANTHER" id="PTHR43065:SF10">
    <property type="entry name" value="PEROXIDE STRESS-ACTIVATED HISTIDINE KINASE MAK3"/>
    <property type="match status" value="1"/>
</dbReference>
<organism evidence="12 13">
    <name type="scientific">Desulfocucumis palustris</name>
    <dbReference type="NCBI Taxonomy" id="1898651"/>
    <lineage>
        <taxon>Bacteria</taxon>
        <taxon>Bacillati</taxon>
        <taxon>Bacillota</taxon>
        <taxon>Clostridia</taxon>
        <taxon>Eubacteriales</taxon>
        <taxon>Desulfocucumaceae</taxon>
        <taxon>Desulfocucumis</taxon>
    </lineage>
</organism>
<evidence type="ECO:0000256" key="10">
    <source>
        <dbReference type="SAM" id="Phobius"/>
    </source>
</evidence>
<keyword evidence="10" id="KW-0812">Transmembrane</keyword>
<evidence type="ECO:0000313" key="12">
    <source>
        <dbReference type="EMBL" id="GBF35385.1"/>
    </source>
</evidence>
<evidence type="ECO:0000256" key="5">
    <source>
        <dbReference type="ARBA" id="ARBA00022741"/>
    </source>
</evidence>
<dbReference type="Pfam" id="PF02518">
    <property type="entry name" value="HATPase_c"/>
    <property type="match status" value="1"/>
</dbReference>
<dbReference type="PROSITE" id="PS50109">
    <property type="entry name" value="HIS_KIN"/>
    <property type="match status" value="1"/>
</dbReference>
<dbReference type="InterPro" id="IPR003661">
    <property type="entry name" value="HisK_dim/P_dom"/>
</dbReference>
<dbReference type="SMART" id="SM00388">
    <property type="entry name" value="HisKA"/>
    <property type="match status" value="1"/>
</dbReference>
<reference evidence="13" key="1">
    <citation type="submission" date="2018-02" db="EMBL/GenBank/DDBJ databases">
        <title>Genome sequence of Desulfocucumis palustris strain NAW-5.</title>
        <authorList>
            <person name="Watanabe M."/>
            <person name="Kojima H."/>
            <person name="Fukui M."/>
        </authorList>
    </citation>
    <scope>NUCLEOTIDE SEQUENCE [LARGE SCALE GENOMIC DNA]</scope>
    <source>
        <strain evidence="13">NAW-5</strain>
    </source>
</reference>
<keyword evidence="10" id="KW-1133">Transmembrane helix</keyword>
<feature type="transmembrane region" description="Helical" evidence="10">
    <location>
        <begin position="12"/>
        <end position="33"/>
    </location>
</feature>
<dbReference type="PANTHER" id="PTHR43065">
    <property type="entry name" value="SENSOR HISTIDINE KINASE"/>
    <property type="match status" value="1"/>
</dbReference>
<dbReference type="PRINTS" id="PR00344">
    <property type="entry name" value="BCTRLSENSOR"/>
</dbReference>
<dbReference type="GO" id="GO:0000155">
    <property type="term" value="F:phosphorelay sensor kinase activity"/>
    <property type="evidence" value="ECO:0007669"/>
    <property type="project" value="InterPro"/>
</dbReference>
<dbReference type="RefSeq" id="WP_231702825.1">
    <property type="nucleotide sequence ID" value="NZ_BFAV01000162.1"/>
</dbReference>
<evidence type="ECO:0000256" key="3">
    <source>
        <dbReference type="ARBA" id="ARBA00022553"/>
    </source>
</evidence>
<name>A0A2L2XGR2_9FIRM</name>
<dbReference type="SUPFAM" id="SSF55874">
    <property type="entry name" value="ATPase domain of HSP90 chaperone/DNA topoisomerase II/histidine kinase"/>
    <property type="match status" value="1"/>
</dbReference>
<protein>
    <recommendedName>
        <fullName evidence="2">histidine kinase</fullName>
        <ecNumber evidence="2">2.7.13.3</ecNumber>
    </recommendedName>
</protein>
<comment type="caution">
    <text evidence="12">The sequence shown here is derived from an EMBL/GenBank/DDBJ whole genome shotgun (WGS) entry which is preliminary data.</text>
</comment>
<dbReference type="InterPro" id="IPR005467">
    <property type="entry name" value="His_kinase_dom"/>
</dbReference>
<evidence type="ECO:0000256" key="1">
    <source>
        <dbReference type="ARBA" id="ARBA00000085"/>
    </source>
</evidence>
<dbReference type="InterPro" id="IPR003594">
    <property type="entry name" value="HATPase_dom"/>
</dbReference>
<keyword evidence="3" id="KW-0597">Phosphoprotein</keyword>
<evidence type="ECO:0000256" key="7">
    <source>
        <dbReference type="ARBA" id="ARBA00022840"/>
    </source>
</evidence>
<dbReference type="InterPro" id="IPR036890">
    <property type="entry name" value="HATPase_C_sf"/>
</dbReference>
<evidence type="ECO:0000313" key="13">
    <source>
        <dbReference type="Proteomes" id="UP000239549"/>
    </source>
</evidence>
<feature type="transmembrane region" description="Helical" evidence="10">
    <location>
        <begin position="212"/>
        <end position="232"/>
    </location>
</feature>
<evidence type="ECO:0000256" key="8">
    <source>
        <dbReference type="ARBA" id="ARBA00023012"/>
    </source>
</evidence>
<keyword evidence="7" id="KW-0067">ATP-binding</keyword>
<proteinExistence type="predicted"/>
<accession>A0A2L2XGR2</accession>
<evidence type="ECO:0000256" key="4">
    <source>
        <dbReference type="ARBA" id="ARBA00022679"/>
    </source>
</evidence>
<keyword evidence="10" id="KW-0472">Membrane</keyword>
<dbReference type="EMBL" id="BFAV01000162">
    <property type="protein sequence ID" value="GBF35385.1"/>
    <property type="molecule type" value="Genomic_DNA"/>
</dbReference>
<dbReference type="GO" id="GO:0005524">
    <property type="term" value="F:ATP binding"/>
    <property type="evidence" value="ECO:0007669"/>
    <property type="project" value="UniProtKB-KW"/>
</dbReference>
<comment type="catalytic activity">
    <reaction evidence="1">
        <text>ATP + protein L-histidine = ADP + protein N-phospho-L-histidine.</text>
        <dbReference type="EC" id="2.7.13.3"/>
    </reaction>
</comment>
<evidence type="ECO:0000256" key="6">
    <source>
        <dbReference type="ARBA" id="ARBA00022777"/>
    </source>
</evidence>
<feature type="coiled-coil region" evidence="9">
    <location>
        <begin position="264"/>
        <end position="291"/>
    </location>
</feature>
<dbReference type="AlphaFoldDB" id="A0A2L2XGR2"/>
<dbReference type="InterPro" id="IPR036097">
    <property type="entry name" value="HisK_dim/P_sf"/>
</dbReference>
<feature type="domain" description="Histidine kinase" evidence="11">
    <location>
        <begin position="300"/>
        <end position="507"/>
    </location>
</feature>
<dbReference type="Proteomes" id="UP000239549">
    <property type="component" value="Unassembled WGS sequence"/>
</dbReference>